<dbReference type="AlphaFoldDB" id="A0A5C8F6B8"/>
<dbReference type="GO" id="GO:0019301">
    <property type="term" value="P:rhamnose catabolic process"/>
    <property type="evidence" value="ECO:0007669"/>
    <property type="project" value="InterPro"/>
</dbReference>
<organism evidence="10 11">
    <name type="scientific">Brachyspira aalborgi</name>
    <dbReference type="NCBI Taxonomy" id="29522"/>
    <lineage>
        <taxon>Bacteria</taxon>
        <taxon>Pseudomonadati</taxon>
        <taxon>Spirochaetota</taxon>
        <taxon>Spirochaetia</taxon>
        <taxon>Brachyspirales</taxon>
        <taxon>Brachyspiraceae</taxon>
        <taxon>Brachyspira</taxon>
    </lineage>
</organism>
<dbReference type="Pfam" id="PF00370">
    <property type="entry name" value="FGGY_N"/>
    <property type="match status" value="1"/>
</dbReference>
<accession>A0A5C8F6B8</accession>
<evidence type="ECO:0000313" key="10">
    <source>
        <dbReference type="EMBL" id="TXJ44752.1"/>
    </source>
</evidence>
<comment type="similarity">
    <text evidence="1">Belongs to the FGGY kinase family.</text>
</comment>
<dbReference type="InterPro" id="IPR043129">
    <property type="entry name" value="ATPase_NBD"/>
</dbReference>
<sequence>MSEQFYSIACDFGSSGGKIFLSKFQNDKMTLEEIHRFSLNPIKINNYYYTNSIFMYSELLKGVKKVIEMGIQPNSLGINSWGVDYGYIDKNGELISNPINYRDTRTINTIKKLEKIGFGAKELYKITGISCMPFNTIMQIYEDLENRNDIIKNAKTLLFTPDLFAYFLTDNISAEYTIASTSQLMDINKKNWSEEIFEKINFDIKKMPDFINTGDKKGILKKEIADYLGCKPFDIIAVASHDTASAVLSAPLKNENSAYLSCGSWSLLGVELENPILTDEAFNNGFTNETGYNNTIRFLENINGLWIIQLLQKKYNISFNEMETLAKNNIETKYRIDINDNRFYNPSDIEEEIINYYKETNQGIIEKKDRGIIISSVYNSLSDSYAKYIESLKNILQKDINYLHIVGGGSRDKLICKLTKDKTNIKAFAGPVECTAIGNILAQFKSLGLLKNAKEMRELVIKSFDIKEI</sequence>
<dbReference type="GO" id="GO:0004370">
    <property type="term" value="F:glycerol kinase activity"/>
    <property type="evidence" value="ECO:0007669"/>
    <property type="project" value="TreeGrafter"/>
</dbReference>
<dbReference type="GO" id="GO:0005829">
    <property type="term" value="C:cytosol"/>
    <property type="evidence" value="ECO:0007669"/>
    <property type="project" value="TreeGrafter"/>
</dbReference>
<proteinExistence type="inferred from homology"/>
<keyword evidence="5" id="KW-0067">ATP-binding</keyword>
<reference evidence="10 11" key="1">
    <citation type="journal article" date="1992" name="Lakartidningen">
        <title>[Penicillin V and not amoxicillin is the first choice preparation in acute otitis].</title>
        <authorList>
            <person name="Kamme C."/>
            <person name="Lundgren K."/>
            <person name="Prellner K."/>
        </authorList>
    </citation>
    <scope>NUCLEOTIDE SEQUENCE [LARGE SCALE GENOMIC DNA]</scope>
    <source>
        <strain evidence="10 11">PC3714II</strain>
    </source>
</reference>
<dbReference type="EMBL" id="SAYG01000007">
    <property type="protein sequence ID" value="TXJ44752.1"/>
    <property type="molecule type" value="Genomic_DNA"/>
</dbReference>
<dbReference type="GO" id="GO:0008993">
    <property type="term" value="F:rhamnulokinase activity"/>
    <property type="evidence" value="ECO:0007669"/>
    <property type="project" value="InterPro"/>
</dbReference>
<feature type="domain" description="Carbohydrate kinase FGGY C-terminal" evidence="9">
    <location>
        <begin position="258"/>
        <end position="445"/>
    </location>
</feature>
<protein>
    <submittedName>
        <fullName evidence="10">Rhamnulokinase</fullName>
    </submittedName>
</protein>
<evidence type="ECO:0000259" key="8">
    <source>
        <dbReference type="Pfam" id="PF00370"/>
    </source>
</evidence>
<evidence type="ECO:0000256" key="3">
    <source>
        <dbReference type="ARBA" id="ARBA00022741"/>
    </source>
</evidence>
<dbReference type="Gene3D" id="3.30.420.40">
    <property type="match status" value="2"/>
</dbReference>
<keyword evidence="6" id="KW-1015">Disulfide bond</keyword>
<evidence type="ECO:0000256" key="7">
    <source>
        <dbReference type="ARBA" id="ARBA00023308"/>
    </source>
</evidence>
<keyword evidence="2" id="KW-0808">Transferase</keyword>
<dbReference type="CDD" id="cd07771">
    <property type="entry name" value="ASKHA_NBD_FGGY_RhaB-like"/>
    <property type="match status" value="1"/>
</dbReference>
<dbReference type="RefSeq" id="WP_147526552.1">
    <property type="nucleotide sequence ID" value="NZ_SAYG01000007.1"/>
</dbReference>
<keyword evidence="3" id="KW-0547">Nucleotide-binding</keyword>
<evidence type="ECO:0000313" key="11">
    <source>
        <dbReference type="Proteomes" id="UP000324574"/>
    </source>
</evidence>
<dbReference type="PANTHER" id="PTHR10196">
    <property type="entry name" value="SUGAR KINASE"/>
    <property type="match status" value="1"/>
</dbReference>
<feature type="domain" description="Carbohydrate kinase FGGY N-terminal" evidence="8">
    <location>
        <begin position="64"/>
        <end position="248"/>
    </location>
</feature>
<evidence type="ECO:0000256" key="6">
    <source>
        <dbReference type="ARBA" id="ARBA00023157"/>
    </source>
</evidence>
<dbReference type="InterPro" id="IPR018485">
    <property type="entry name" value="FGGY_C"/>
</dbReference>
<dbReference type="InterPro" id="IPR013449">
    <property type="entry name" value="Rhamnulokinase"/>
</dbReference>
<dbReference type="PANTHER" id="PTHR10196:SF93">
    <property type="entry name" value="L-RHAMNULOKINASE"/>
    <property type="match status" value="1"/>
</dbReference>
<evidence type="ECO:0000256" key="4">
    <source>
        <dbReference type="ARBA" id="ARBA00022777"/>
    </source>
</evidence>
<keyword evidence="4 10" id="KW-0418">Kinase</keyword>
<dbReference type="GO" id="GO:0005524">
    <property type="term" value="F:ATP binding"/>
    <property type="evidence" value="ECO:0007669"/>
    <property type="project" value="UniProtKB-KW"/>
</dbReference>
<comment type="caution">
    <text evidence="10">The sequence shown here is derived from an EMBL/GenBank/DDBJ whole genome shotgun (WGS) entry which is preliminary data.</text>
</comment>
<dbReference type="Pfam" id="PF02782">
    <property type="entry name" value="FGGY_C"/>
    <property type="match status" value="1"/>
</dbReference>
<keyword evidence="7" id="KW-0684">Rhamnose metabolism</keyword>
<evidence type="ECO:0000256" key="5">
    <source>
        <dbReference type="ARBA" id="ARBA00022840"/>
    </source>
</evidence>
<dbReference type="InterPro" id="IPR018484">
    <property type="entry name" value="FGGY_N"/>
</dbReference>
<evidence type="ECO:0000256" key="1">
    <source>
        <dbReference type="ARBA" id="ARBA00009156"/>
    </source>
</evidence>
<dbReference type="GO" id="GO:0006071">
    <property type="term" value="P:glycerol metabolic process"/>
    <property type="evidence" value="ECO:0007669"/>
    <property type="project" value="TreeGrafter"/>
</dbReference>
<evidence type="ECO:0000259" key="9">
    <source>
        <dbReference type="Pfam" id="PF02782"/>
    </source>
</evidence>
<evidence type="ECO:0000256" key="2">
    <source>
        <dbReference type="ARBA" id="ARBA00022679"/>
    </source>
</evidence>
<dbReference type="SUPFAM" id="SSF53067">
    <property type="entry name" value="Actin-like ATPase domain"/>
    <property type="match status" value="2"/>
</dbReference>
<name>A0A5C8F6B8_9SPIR</name>
<dbReference type="Proteomes" id="UP000324574">
    <property type="component" value="Unassembled WGS sequence"/>
</dbReference>
<gene>
    <name evidence="10" type="ORF">EPJ70_06115</name>
</gene>